<evidence type="ECO:0000256" key="7">
    <source>
        <dbReference type="ARBA" id="ARBA00047872"/>
    </source>
</evidence>
<keyword evidence="3" id="KW-0808">Transferase</keyword>
<comment type="caution">
    <text evidence="9">The sequence shown here is derived from an EMBL/GenBank/DDBJ whole genome shotgun (WGS) entry which is preliminary data.</text>
</comment>
<dbReference type="InterPro" id="IPR036393">
    <property type="entry name" value="AceGlu_kinase-like_sf"/>
</dbReference>
<feature type="domain" description="Aspartate/glutamate/uridylate kinase" evidence="8">
    <location>
        <begin position="2"/>
        <end position="231"/>
    </location>
</feature>
<dbReference type="EMBL" id="JAEOAH010000013">
    <property type="protein sequence ID" value="MBK3495434.1"/>
    <property type="molecule type" value="Genomic_DNA"/>
</dbReference>
<dbReference type="PANTHER" id="PTHR21499">
    <property type="entry name" value="ASPARTATE KINASE"/>
    <property type="match status" value="1"/>
</dbReference>
<reference evidence="9 10" key="1">
    <citation type="submission" date="2020-12" db="EMBL/GenBank/DDBJ databases">
        <title>YIM B01967 draft genome.</title>
        <authorList>
            <person name="Yan X."/>
        </authorList>
    </citation>
    <scope>NUCLEOTIDE SEQUENCE [LARGE SCALE GENOMIC DNA]</scope>
    <source>
        <strain evidence="9 10">YIM B01967</strain>
    </source>
</reference>
<dbReference type="Proteomes" id="UP000618943">
    <property type="component" value="Unassembled WGS sequence"/>
</dbReference>
<dbReference type="GO" id="GO:0016301">
    <property type="term" value="F:kinase activity"/>
    <property type="evidence" value="ECO:0007669"/>
    <property type="project" value="UniProtKB-KW"/>
</dbReference>
<evidence type="ECO:0000256" key="1">
    <source>
        <dbReference type="ARBA" id="ARBA00010122"/>
    </source>
</evidence>
<evidence type="ECO:0000256" key="6">
    <source>
        <dbReference type="ARBA" id="ARBA00022840"/>
    </source>
</evidence>
<evidence type="ECO:0000256" key="5">
    <source>
        <dbReference type="ARBA" id="ARBA00022777"/>
    </source>
</evidence>
<proteinExistence type="inferred from homology"/>
<sequence length="256" mass="27515">MIIQKFGGMAMQSEASRKHCILHIRNAIRQYNKAVIVVSAMGRAGDAYATDTLITLTSAFKSDSKAKDLVAACGEMIAAAVISAELERTGIENKLLYGQSIGLETSENFGDAEVQAVHTSAIEKALDETSCVIIPGFQGTTAEGDITTLGRGGSDLTAALLGAALKAQFIEYYKDVPGVMTYNPKENADAVLISKLTYPEFHQLLNNSHPIVQKKAAETAEQHHLTLHIRNTFSMDQGTLIVPAIHHGSSDILSTR</sequence>
<evidence type="ECO:0000256" key="4">
    <source>
        <dbReference type="ARBA" id="ARBA00022741"/>
    </source>
</evidence>
<organism evidence="9 10">
    <name type="scientific">Viridibacillus soli</name>
    <dbReference type="NCBI Taxonomy" id="2798301"/>
    <lineage>
        <taxon>Bacteria</taxon>
        <taxon>Bacillati</taxon>
        <taxon>Bacillota</taxon>
        <taxon>Bacilli</taxon>
        <taxon>Bacillales</taxon>
        <taxon>Caryophanaceae</taxon>
        <taxon>Viridibacillus</taxon>
    </lineage>
</organism>
<dbReference type="PANTHER" id="PTHR21499:SF3">
    <property type="entry name" value="ASPARTOKINASE"/>
    <property type="match status" value="1"/>
</dbReference>
<dbReference type="Pfam" id="PF00696">
    <property type="entry name" value="AA_kinase"/>
    <property type="match status" value="1"/>
</dbReference>
<gene>
    <name evidence="9" type="ORF">JFL43_11345</name>
</gene>
<evidence type="ECO:0000259" key="8">
    <source>
        <dbReference type="Pfam" id="PF00696"/>
    </source>
</evidence>
<dbReference type="EC" id="2.7.2.4" evidence="2"/>
<evidence type="ECO:0000256" key="3">
    <source>
        <dbReference type="ARBA" id="ARBA00022679"/>
    </source>
</evidence>
<dbReference type="InterPro" id="IPR001048">
    <property type="entry name" value="Asp/Glu/Uridylate_kinase"/>
</dbReference>
<evidence type="ECO:0000313" key="9">
    <source>
        <dbReference type="EMBL" id="MBK3495434.1"/>
    </source>
</evidence>
<keyword evidence="6" id="KW-0067">ATP-binding</keyword>
<accession>A0ABS1H807</accession>
<evidence type="ECO:0000313" key="10">
    <source>
        <dbReference type="Proteomes" id="UP000618943"/>
    </source>
</evidence>
<dbReference type="SUPFAM" id="SSF53633">
    <property type="entry name" value="Carbamate kinase-like"/>
    <property type="match status" value="1"/>
</dbReference>
<evidence type="ECO:0000256" key="2">
    <source>
        <dbReference type="ARBA" id="ARBA00013059"/>
    </source>
</evidence>
<comment type="catalytic activity">
    <reaction evidence="7">
        <text>L-aspartate + ATP = 4-phospho-L-aspartate + ADP</text>
        <dbReference type="Rhea" id="RHEA:23776"/>
        <dbReference type="ChEBI" id="CHEBI:29991"/>
        <dbReference type="ChEBI" id="CHEBI:30616"/>
        <dbReference type="ChEBI" id="CHEBI:57535"/>
        <dbReference type="ChEBI" id="CHEBI:456216"/>
        <dbReference type="EC" id="2.7.2.4"/>
    </reaction>
</comment>
<keyword evidence="10" id="KW-1185">Reference proteome</keyword>
<protein>
    <recommendedName>
        <fullName evidence="2">aspartate kinase</fullName>
        <ecNumber evidence="2">2.7.2.4</ecNumber>
    </recommendedName>
</protein>
<name>A0ABS1H807_9BACL</name>
<keyword evidence="5 9" id="KW-0418">Kinase</keyword>
<comment type="similarity">
    <text evidence="1">Belongs to the aspartokinase family.</text>
</comment>
<keyword evidence="4" id="KW-0547">Nucleotide-binding</keyword>
<dbReference type="Gene3D" id="3.40.1160.10">
    <property type="entry name" value="Acetylglutamate kinase-like"/>
    <property type="match status" value="1"/>
</dbReference>